<reference evidence="1" key="1">
    <citation type="submission" date="2021-10" db="EMBL/GenBank/DDBJ databases">
        <title>De novo Genome Assembly of Clathrus columnatus (Basidiomycota, Fungi) Using Illumina and Nanopore Sequence Data.</title>
        <authorList>
            <person name="Ogiso-Tanaka E."/>
            <person name="Itagaki H."/>
            <person name="Hosoya T."/>
            <person name="Hosaka K."/>
        </authorList>
    </citation>
    <scope>NUCLEOTIDE SEQUENCE</scope>
    <source>
        <strain evidence="1">MO-923</strain>
    </source>
</reference>
<sequence length="133" mass="15048">MFTVEHLNGALEPLSIPLANLLGLPRLPSYFGFHVIERFISPWLFGRLYPEHYGKASPRVRQGWATRACSMVHAIGVVYLAARAINREELIRDKIRGTHPTEGLMEAFSAGFIWDAMEETLFHYQDLGLALHG</sequence>
<dbReference type="AlphaFoldDB" id="A0AAV5AG01"/>
<evidence type="ECO:0000313" key="2">
    <source>
        <dbReference type="Proteomes" id="UP001050691"/>
    </source>
</evidence>
<protein>
    <submittedName>
        <fullName evidence="1">Uncharacterized protein</fullName>
    </submittedName>
</protein>
<dbReference type="EMBL" id="BPWL01000007">
    <property type="protein sequence ID" value="GJJ12582.1"/>
    <property type="molecule type" value="Genomic_DNA"/>
</dbReference>
<name>A0AAV5AG01_9AGAM</name>
<evidence type="ECO:0000313" key="1">
    <source>
        <dbReference type="EMBL" id="GJJ12582.1"/>
    </source>
</evidence>
<organism evidence="1 2">
    <name type="scientific">Clathrus columnatus</name>
    <dbReference type="NCBI Taxonomy" id="1419009"/>
    <lineage>
        <taxon>Eukaryota</taxon>
        <taxon>Fungi</taxon>
        <taxon>Dikarya</taxon>
        <taxon>Basidiomycota</taxon>
        <taxon>Agaricomycotina</taxon>
        <taxon>Agaricomycetes</taxon>
        <taxon>Phallomycetidae</taxon>
        <taxon>Phallales</taxon>
        <taxon>Clathraceae</taxon>
        <taxon>Clathrus</taxon>
    </lineage>
</organism>
<comment type="caution">
    <text evidence="1">The sequence shown here is derived from an EMBL/GenBank/DDBJ whole genome shotgun (WGS) entry which is preliminary data.</text>
</comment>
<proteinExistence type="predicted"/>
<keyword evidence="2" id="KW-1185">Reference proteome</keyword>
<accession>A0AAV5AG01</accession>
<gene>
    <name evidence="1" type="ORF">Clacol_006825</name>
</gene>
<dbReference type="Proteomes" id="UP001050691">
    <property type="component" value="Unassembled WGS sequence"/>
</dbReference>